<evidence type="ECO:0000313" key="10">
    <source>
        <dbReference type="EMBL" id="MBU3078451.1"/>
    </source>
</evidence>
<feature type="compositionally biased region" description="Low complexity" evidence="9">
    <location>
        <begin position="98"/>
        <end position="120"/>
    </location>
</feature>
<keyword evidence="6" id="KW-1133">Transmembrane helix</keyword>
<dbReference type="RefSeq" id="WP_216324686.1">
    <property type="nucleotide sequence ID" value="NZ_JAHKRT010000005.1"/>
</dbReference>
<dbReference type="PANTHER" id="PTHR33162">
    <property type="entry name" value="SEC-INDEPENDENT PROTEIN TRANSLOCASE PROTEIN TATA, CHLOROPLASTIC"/>
    <property type="match status" value="1"/>
</dbReference>
<evidence type="ECO:0000256" key="9">
    <source>
        <dbReference type="SAM" id="MobiDB-lite"/>
    </source>
</evidence>
<dbReference type="InterPro" id="IPR018448">
    <property type="entry name" value="TatB"/>
</dbReference>
<dbReference type="InterPro" id="IPR003369">
    <property type="entry name" value="TatA/B/E"/>
</dbReference>
<keyword evidence="7" id="KW-0811">Translocation</keyword>
<dbReference type="NCBIfam" id="TIGR01410">
    <property type="entry name" value="tatB"/>
    <property type="match status" value="1"/>
</dbReference>
<gene>
    <name evidence="10" type="primary">tatB</name>
    <name evidence="10" type="ORF">KOF26_11275</name>
</gene>
<dbReference type="Pfam" id="PF02416">
    <property type="entry name" value="TatA_B_E"/>
    <property type="match status" value="1"/>
</dbReference>
<evidence type="ECO:0000256" key="8">
    <source>
        <dbReference type="ARBA" id="ARBA00023136"/>
    </source>
</evidence>
<keyword evidence="5" id="KW-0653">Protein transport</keyword>
<feature type="region of interest" description="Disordered" evidence="9">
    <location>
        <begin position="68"/>
        <end position="133"/>
    </location>
</feature>
<keyword evidence="8" id="KW-0472">Membrane</keyword>
<evidence type="ECO:0000256" key="2">
    <source>
        <dbReference type="ARBA" id="ARBA00022448"/>
    </source>
</evidence>
<keyword evidence="3" id="KW-1003">Cell membrane</keyword>
<keyword evidence="4" id="KW-0812">Transmembrane</keyword>
<proteinExistence type="predicted"/>
<organism evidence="10 11">
    <name type="scientific">Sphingomonas quercus</name>
    <dbReference type="NCBI Taxonomy" id="2842451"/>
    <lineage>
        <taxon>Bacteria</taxon>
        <taxon>Pseudomonadati</taxon>
        <taxon>Pseudomonadota</taxon>
        <taxon>Alphaproteobacteria</taxon>
        <taxon>Sphingomonadales</taxon>
        <taxon>Sphingomonadaceae</taxon>
        <taxon>Sphingomonas</taxon>
    </lineage>
</organism>
<keyword evidence="2" id="KW-0813">Transport</keyword>
<evidence type="ECO:0000256" key="3">
    <source>
        <dbReference type="ARBA" id="ARBA00022475"/>
    </source>
</evidence>
<evidence type="ECO:0000256" key="7">
    <source>
        <dbReference type="ARBA" id="ARBA00023010"/>
    </source>
</evidence>
<reference evidence="10 11" key="1">
    <citation type="submission" date="2021-06" db="EMBL/GenBank/DDBJ databases">
        <title>Sphingomonas sp. XMGL2, whole genome shotgun sequencing project.</title>
        <authorList>
            <person name="Zhao G."/>
            <person name="Shen L."/>
        </authorList>
    </citation>
    <scope>NUCLEOTIDE SEQUENCE [LARGE SCALE GENOMIC DNA]</scope>
    <source>
        <strain evidence="10 11">XMGL2</strain>
    </source>
</reference>
<evidence type="ECO:0000256" key="5">
    <source>
        <dbReference type="ARBA" id="ARBA00022927"/>
    </source>
</evidence>
<comment type="caution">
    <text evidence="10">The sequence shown here is derived from an EMBL/GenBank/DDBJ whole genome shotgun (WGS) entry which is preliminary data.</text>
</comment>
<dbReference type="Proteomes" id="UP000776276">
    <property type="component" value="Unassembled WGS sequence"/>
</dbReference>
<feature type="compositionally biased region" description="Basic and acidic residues" evidence="9">
    <location>
        <begin position="68"/>
        <end position="79"/>
    </location>
</feature>
<dbReference type="PANTHER" id="PTHR33162:SF1">
    <property type="entry name" value="SEC-INDEPENDENT PROTEIN TRANSLOCASE PROTEIN TATA, CHLOROPLASTIC"/>
    <property type="match status" value="1"/>
</dbReference>
<keyword evidence="11" id="KW-1185">Reference proteome</keyword>
<sequence length="133" mass="14339">MLDIAPTELLLVAVVALLVIGPKDLPRVMRHVGRWVGKARGVARHFRSGFDQMVREAELEEMEKRWKSENDRIMREHPMDGSAPAPAIPGPTSEFDYGAPPEATAETGPAAPAAPAESEAQPVTPSRSGPPLP</sequence>
<evidence type="ECO:0000256" key="4">
    <source>
        <dbReference type="ARBA" id="ARBA00022692"/>
    </source>
</evidence>
<evidence type="ECO:0000256" key="6">
    <source>
        <dbReference type="ARBA" id="ARBA00022989"/>
    </source>
</evidence>
<protein>
    <submittedName>
        <fullName evidence="10">Sec-independent protein translocase protein TatB</fullName>
    </submittedName>
</protein>
<dbReference type="EMBL" id="JAHKRT010000005">
    <property type="protein sequence ID" value="MBU3078451.1"/>
    <property type="molecule type" value="Genomic_DNA"/>
</dbReference>
<comment type="subcellular location">
    <subcellularLocation>
        <location evidence="1">Membrane</location>
        <topology evidence="1">Single-pass membrane protein</topology>
    </subcellularLocation>
</comment>
<evidence type="ECO:0000313" key="11">
    <source>
        <dbReference type="Proteomes" id="UP000776276"/>
    </source>
</evidence>
<evidence type="ECO:0000256" key="1">
    <source>
        <dbReference type="ARBA" id="ARBA00004167"/>
    </source>
</evidence>
<accession>A0ABS6BJH4</accession>
<name>A0ABS6BJH4_9SPHN</name>